<evidence type="ECO:0000256" key="3">
    <source>
        <dbReference type="SAM" id="Coils"/>
    </source>
</evidence>
<dbReference type="SUPFAM" id="SSF47095">
    <property type="entry name" value="HMG-box"/>
    <property type="match status" value="2"/>
</dbReference>
<feature type="domain" description="HMG box" evidence="4">
    <location>
        <begin position="40"/>
        <end position="108"/>
    </location>
</feature>
<dbReference type="InParanoid" id="A0A6J0SR37"/>
<feature type="DNA-binding region" description="HMG box" evidence="2">
    <location>
        <begin position="145"/>
        <end position="209"/>
    </location>
</feature>
<gene>
    <name evidence="6" type="primary">TFAM</name>
</gene>
<dbReference type="GO" id="GO:0005634">
    <property type="term" value="C:nucleus"/>
    <property type="evidence" value="ECO:0007669"/>
    <property type="project" value="UniProtKB-UniRule"/>
</dbReference>
<dbReference type="GeneID" id="110073703"/>
<keyword evidence="5" id="KW-1185">Reference proteome</keyword>
<dbReference type="InterPro" id="IPR036910">
    <property type="entry name" value="HMG_box_dom_sf"/>
</dbReference>
<dbReference type="OrthoDB" id="5550281at2759"/>
<reference evidence="6" key="1">
    <citation type="submission" date="2025-08" db="UniProtKB">
        <authorList>
            <consortium name="RefSeq"/>
        </authorList>
    </citation>
    <scope>IDENTIFICATION</scope>
</reference>
<keyword evidence="1 2" id="KW-0238">DNA-binding</keyword>
<dbReference type="Pfam" id="PF00505">
    <property type="entry name" value="HMG_box"/>
    <property type="match status" value="1"/>
</dbReference>
<evidence type="ECO:0000259" key="4">
    <source>
        <dbReference type="PROSITE" id="PS50118"/>
    </source>
</evidence>
<feature type="coiled-coil region" evidence="3">
    <location>
        <begin position="90"/>
        <end position="137"/>
    </location>
</feature>
<dbReference type="SMART" id="SM00398">
    <property type="entry name" value="HMG"/>
    <property type="match status" value="2"/>
</dbReference>
<evidence type="ECO:0000256" key="2">
    <source>
        <dbReference type="PROSITE-ProRule" id="PRU00267"/>
    </source>
</evidence>
<dbReference type="InterPro" id="IPR009071">
    <property type="entry name" value="HMG_box_dom"/>
</dbReference>
<keyword evidence="3" id="KW-0175">Coiled coil</keyword>
<dbReference type="PANTHER" id="PTHR48112">
    <property type="entry name" value="HIGH MOBILITY GROUP PROTEIN DSP1"/>
    <property type="match status" value="1"/>
</dbReference>
<sequence>MAAALLARVFSSLPRPRYILSATCPVDKWFSKYVSSDNRPKKPLSAYLRFFVDQQPIYRKQNPGLGILDITRKIAFDWKELPSSAKQTYETAAEAEMQLYKEQLAKYKAQLTPAQEKALKEEKMQKMEKRRANIKKRKLAMLGKPKRPRSALNIFVAEHFQEAKGVSPQGKLKYLFDEWKKMPTSLKQAYLQLAEDDKVRYKNEITSWEEHMKEIGHEDLVRYKSKRQILTERTKK</sequence>
<evidence type="ECO:0000256" key="1">
    <source>
        <dbReference type="ARBA" id="ARBA00023125"/>
    </source>
</evidence>
<dbReference type="CTD" id="7019"/>
<dbReference type="Proteomes" id="UP001652642">
    <property type="component" value="Chromosome 3"/>
</dbReference>
<evidence type="ECO:0000313" key="6">
    <source>
        <dbReference type="RefSeq" id="XP_020638831.2"/>
    </source>
</evidence>
<dbReference type="Pfam" id="PF09011">
    <property type="entry name" value="HMG_box_2"/>
    <property type="match status" value="1"/>
</dbReference>
<protein>
    <submittedName>
        <fullName evidence="6">Transcription factor A, mitochondrial</fullName>
    </submittedName>
</protein>
<dbReference type="GO" id="GO:0042645">
    <property type="term" value="C:mitochondrial nucleoid"/>
    <property type="evidence" value="ECO:0007669"/>
    <property type="project" value="UniProtKB-SubCell"/>
</dbReference>
<feature type="domain" description="HMG box" evidence="4">
    <location>
        <begin position="145"/>
        <end position="209"/>
    </location>
</feature>
<evidence type="ECO:0000313" key="5">
    <source>
        <dbReference type="Proteomes" id="UP001652642"/>
    </source>
</evidence>
<dbReference type="PANTHER" id="PTHR48112:SF22">
    <property type="entry name" value="MITOCHONDRIAL TRANSCRIPTION FACTOR A, ISOFORM B"/>
    <property type="match status" value="1"/>
</dbReference>
<dbReference type="AlphaFoldDB" id="A0A6J0SR37"/>
<dbReference type="Gene3D" id="1.10.30.10">
    <property type="entry name" value="High mobility group box domain"/>
    <property type="match status" value="2"/>
</dbReference>
<dbReference type="RefSeq" id="XP_020638831.2">
    <property type="nucleotide sequence ID" value="XM_020783172.2"/>
</dbReference>
<proteinExistence type="predicted"/>
<name>A0A6J0SR37_9SAUR</name>
<dbReference type="InterPro" id="IPR050342">
    <property type="entry name" value="HMGB"/>
</dbReference>
<accession>A0A6J0SR37</accession>
<organism evidence="5 6">
    <name type="scientific">Pogona vitticeps</name>
    <name type="common">central bearded dragon</name>
    <dbReference type="NCBI Taxonomy" id="103695"/>
    <lineage>
        <taxon>Eukaryota</taxon>
        <taxon>Metazoa</taxon>
        <taxon>Chordata</taxon>
        <taxon>Craniata</taxon>
        <taxon>Vertebrata</taxon>
        <taxon>Euteleostomi</taxon>
        <taxon>Lepidosauria</taxon>
        <taxon>Squamata</taxon>
        <taxon>Bifurcata</taxon>
        <taxon>Unidentata</taxon>
        <taxon>Episquamata</taxon>
        <taxon>Toxicofera</taxon>
        <taxon>Iguania</taxon>
        <taxon>Acrodonta</taxon>
        <taxon>Agamidae</taxon>
        <taxon>Amphibolurinae</taxon>
        <taxon>Pogona</taxon>
    </lineage>
</organism>
<feature type="DNA-binding region" description="HMG box" evidence="2">
    <location>
        <begin position="40"/>
        <end position="108"/>
    </location>
</feature>
<dbReference type="PROSITE" id="PS50118">
    <property type="entry name" value="HMG_BOX_2"/>
    <property type="match status" value="2"/>
</dbReference>
<dbReference type="GO" id="GO:0006357">
    <property type="term" value="P:regulation of transcription by RNA polymerase II"/>
    <property type="evidence" value="ECO:0007669"/>
    <property type="project" value="TreeGrafter"/>
</dbReference>
<dbReference type="CDD" id="cd21987">
    <property type="entry name" value="HMG-box_TFAM_rpt2"/>
    <property type="match status" value="1"/>
</dbReference>
<keyword evidence="2" id="KW-0539">Nucleus</keyword>
<dbReference type="GO" id="GO:0003677">
    <property type="term" value="F:DNA binding"/>
    <property type="evidence" value="ECO:0007669"/>
    <property type="project" value="UniProtKB-UniRule"/>
</dbReference>
<dbReference type="KEGG" id="pvt:110073703"/>